<dbReference type="Proteomes" id="UP000287447">
    <property type="component" value="Unassembled WGS sequence"/>
</dbReference>
<keyword evidence="2" id="KW-1185">Reference proteome</keyword>
<dbReference type="InterPro" id="IPR002060">
    <property type="entry name" value="Squ/phyt_synthse"/>
</dbReference>
<dbReference type="EMBL" id="SADE01000001">
    <property type="protein sequence ID" value="RVU39248.1"/>
    <property type="molecule type" value="Genomic_DNA"/>
</dbReference>
<reference evidence="2" key="1">
    <citation type="submission" date="2019-01" db="EMBL/GenBank/DDBJ databases">
        <title>Gri0909 isolated from a small marine red alga.</title>
        <authorList>
            <person name="Kim J."/>
            <person name="Jeong S.E."/>
            <person name="Jeon C.O."/>
        </authorList>
    </citation>
    <scope>NUCLEOTIDE SEQUENCE [LARGE SCALE GENOMIC DNA]</scope>
    <source>
        <strain evidence="2">Gri0909</strain>
    </source>
</reference>
<dbReference type="AlphaFoldDB" id="A0A437QXJ5"/>
<evidence type="ECO:0000313" key="1">
    <source>
        <dbReference type="EMBL" id="RVU39248.1"/>
    </source>
</evidence>
<organism evidence="1 2">
    <name type="scientific">Hwanghaeella grinnelliae</name>
    <dbReference type="NCBI Taxonomy" id="2500179"/>
    <lineage>
        <taxon>Bacteria</taxon>
        <taxon>Pseudomonadati</taxon>
        <taxon>Pseudomonadota</taxon>
        <taxon>Alphaproteobacteria</taxon>
        <taxon>Rhodospirillales</taxon>
        <taxon>Rhodospirillaceae</taxon>
        <taxon>Hwanghaeella</taxon>
    </lineage>
</organism>
<evidence type="ECO:0000313" key="2">
    <source>
        <dbReference type="Proteomes" id="UP000287447"/>
    </source>
</evidence>
<name>A0A437QXJ5_9PROT</name>
<dbReference type="SUPFAM" id="SSF48576">
    <property type="entry name" value="Terpenoid synthases"/>
    <property type="match status" value="1"/>
</dbReference>
<dbReference type="InterPro" id="IPR008949">
    <property type="entry name" value="Isoprenoid_synthase_dom_sf"/>
</dbReference>
<dbReference type="Gene3D" id="1.10.600.10">
    <property type="entry name" value="Farnesyl Diphosphate Synthase"/>
    <property type="match status" value="1"/>
</dbReference>
<proteinExistence type="predicted"/>
<dbReference type="GO" id="GO:0016765">
    <property type="term" value="F:transferase activity, transferring alkyl or aryl (other than methyl) groups"/>
    <property type="evidence" value="ECO:0007669"/>
    <property type="project" value="UniProtKB-ARBA"/>
</dbReference>
<accession>A0A437QXJ5</accession>
<gene>
    <name evidence="1" type="ORF">EOI86_08395</name>
</gene>
<sequence>MGAEQDMGKNLSYCGEMVYREDRERFLSAMTAPPDRREALFALYAFNHEISKTAGVVSEPMLGQIRLQWWREAIEECYAGTPRRHAVVTALADVIQDVDPTRSLFEALIEGREQDLDFHPPGTVVDLERYADLTSGRLTELALELCLAGQDGASGDLRQAARKIGTAWAMVGLMRALPFHMRARRGMLPRELAASHGVAASDLSEGRNVPGIALAVEEVCAQACALLADARRVSTRGMPVGSIYGALSIGVIADSHLKQLRKVNFDVFDVRLAAPPVLRGWSLMIRSLRGRY</sequence>
<dbReference type="Pfam" id="PF00494">
    <property type="entry name" value="SQS_PSY"/>
    <property type="match status" value="1"/>
</dbReference>
<protein>
    <submittedName>
        <fullName evidence="1">Squalene/phytoene synthase family protein</fullName>
    </submittedName>
</protein>
<dbReference type="RefSeq" id="WP_127764619.1">
    <property type="nucleotide sequence ID" value="NZ_SADE01000001.1"/>
</dbReference>
<dbReference type="PANTHER" id="PTHR31480">
    <property type="entry name" value="BIFUNCTIONAL LYCOPENE CYCLASE/PHYTOENE SYNTHASE"/>
    <property type="match status" value="1"/>
</dbReference>
<comment type="caution">
    <text evidence="1">The sequence shown here is derived from an EMBL/GenBank/DDBJ whole genome shotgun (WGS) entry which is preliminary data.</text>
</comment>
<dbReference type="OrthoDB" id="9814909at2"/>